<dbReference type="OrthoDB" id="640249at2759"/>
<dbReference type="GO" id="GO:0008234">
    <property type="term" value="F:cysteine-type peptidase activity"/>
    <property type="evidence" value="ECO:0007669"/>
    <property type="project" value="InterPro"/>
</dbReference>
<protein>
    <submittedName>
        <fullName evidence="3">Clan CA, family C1, cathepsin B-like cysteine peptidase</fullName>
    </submittedName>
</protein>
<dbReference type="VEuPathDB" id="TrichDB:TVAGG3_0060980"/>
<dbReference type="STRING" id="5722.A2GCC2"/>
<reference evidence="3" key="2">
    <citation type="journal article" date="2007" name="Science">
        <title>Draft genome sequence of the sexually transmitted pathogen Trichomonas vaginalis.</title>
        <authorList>
            <person name="Carlton J.M."/>
            <person name="Hirt R.P."/>
            <person name="Silva J.C."/>
            <person name="Delcher A.L."/>
            <person name="Schatz M."/>
            <person name="Zhao Q."/>
            <person name="Wortman J.R."/>
            <person name="Bidwell S.L."/>
            <person name="Alsmark U.C.M."/>
            <person name="Besteiro S."/>
            <person name="Sicheritz-Ponten T."/>
            <person name="Noel C.J."/>
            <person name="Dacks J.B."/>
            <person name="Foster P.G."/>
            <person name="Simillion C."/>
            <person name="Van de Peer Y."/>
            <person name="Miranda-Saavedra D."/>
            <person name="Barton G.J."/>
            <person name="Westrop G.D."/>
            <person name="Mueller S."/>
            <person name="Dessi D."/>
            <person name="Fiori P.L."/>
            <person name="Ren Q."/>
            <person name="Paulsen I."/>
            <person name="Zhang H."/>
            <person name="Bastida-Corcuera F.D."/>
            <person name="Simoes-Barbosa A."/>
            <person name="Brown M.T."/>
            <person name="Hayes R.D."/>
            <person name="Mukherjee M."/>
            <person name="Okumura C.Y."/>
            <person name="Schneider R."/>
            <person name="Smith A.J."/>
            <person name="Vanacova S."/>
            <person name="Villalvazo M."/>
            <person name="Haas B.J."/>
            <person name="Pertea M."/>
            <person name="Feldblyum T.V."/>
            <person name="Utterback T.R."/>
            <person name="Shu C.L."/>
            <person name="Osoegawa K."/>
            <person name="de Jong P.J."/>
            <person name="Hrdy I."/>
            <person name="Horvathova L."/>
            <person name="Zubacova Z."/>
            <person name="Dolezal P."/>
            <person name="Malik S.B."/>
            <person name="Logsdon J.M. Jr."/>
            <person name="Henze K."/>
            <person name="Gupta A."/>
            <person name="Wang C.C."/>
            <person name="Dunne R.L."/>
            <person name="Upcroft J.A."/>
            <person name="Upcroft P."/>
            <person name="White O."/>
            <person name="Salzberg S.L."/>
            <person name="Tang P."/>
            <person name="Chiu C.-H."/>
            <person name="Lee Y.-S."/>
            <person name="Embley T.M."/>
            <person name="Coombs G.H."/>
            <person name="Mottram J.C."/>
            <person name="Tachezy J."/>
            <person name="Fraser-Liggett C.M."/>
            <person name="Johnson P.J."/>
        </authorList>
    </citation>
    <scope>NUCLEOTIDE SEQUENCE [LARGE SCALE GENOMIC DNA]</scope>
    <source>
        <strain evidence="3">G3</strain>
    </source>
</reference>
<dbReference type="eggNOG" id="KOG1543">
    <property type="taxonomic scope" value="Eukaryota"/>
</dbReference>
<dbReference type="VEuPathDB" id="TrichDB:TVAG_159150"/>
<evidence type="ECO:0000313" key="3">
    <source>
        <dbReference type="EMBL" id="EAX85195.1"/>
    </source>
</evidence>
<dbReference type="InterPro" id="IPR038765">
    <property type="entry name" value="Papain-like_cys_pep_sf"/>
</dbReference>
<comment type="similarity">
    <text evidence="1">Belongs to the peptidase C1 family.</text>
</comment>
<reference evidence="3" key="1">
    <citation type="submission" date="2006-10" db="EMBL/GenBank/DDBJ databases">
        <authorList>
            <person name="Amadeo P."/>
            <person name="Zhao Q."/>
            <person name="Wortman J."/>
            <person name="Fraser-Liggett C."/>
            <person name="Carlton J."/>
        </authorList>
    </citation>
    <scope>NUCLEOTIDE SEQUENCE</scope>
    <source>
        <strain evidence="3">G3</strain>
    </source>
</reference>
<dbReference type="RefSeq" id="XP_001298125.1">
    <property type="nucleotide sequence ID" value="XM_001298124.1"/>
</dbReference>
<dbReference type="InterPro" id="IPR000668">
    <property type="entry name" value="Peptidase_C1A_C"/>
</dbReference>
<evidence type="ECO:0000256" key="1">
    <source>
        <dbReference type="ARBA" id="ARBA00008455"/>
    </source>
</evidence>
<proteinExistence type="inferred from homology"/>
<name>A2GCC2_TRIV3</name>
<dbReference type="SUPFAM" id="SSF54001">
    <property type="entry name" value="Cysteine proteinases"/>
    <property type="match status" value="1"/>
</dbReference>
<dbReference type="SMR" id="A2GCC2"/>
<feature type="domain" description="Peptidase C1A papain C-terminal" evidence="2">
    <location>
        <begin position="4"/>
        <end position="134"/>
    </location>
</feature>
<dbReference type="PANTHER" id="PTHR12411">
    <property type="entry name" value="CYSTEINE PROTEASE FAMILY C1-RELATED"/>
    <property type="match status" value="1"/>
</dbReference>
<accession>A2GCC2</accession>
<dbReference type="AlphaFoldDB" id="A2GCC2"/>
<dbReference type="EMBL" id="DS115034">
    <property type="protein sequence ID" value="EAX85195.1"/>
    <property type="molecule type" value="Genomic_DNA"/>
</dbReference>
<gene>
    <name evidence="3" type="ORF">TVAG_159150</name>
</gene>
<dbReference type="InterPro" id="IPR013128">
    <property type="entry name" value="Peptidase_C1A"/>
</dbReference>
<dbReference type="OMA" id="CNIETHV"/>
<sequence>MNGIPNTTCHPFELNWTCVQNNCKKYKTQHNSHKFFYGEDEIKNEILQNGPVTAVFDVRPDLAYYKSGVYQSVLSEEESSFQHAVVIYGWGKEKETPFWWILNSYGPNWGINGSMKFLRGSNHCNIETHVSSALI</sequence>
<dbReference type="Proteomes" id="UP000001542">
    <property type="component" value="Unassembled WGS sequence"/>
</dbReference>
<dbReference type="GO" id="GO:0006508">
    <property type="term" value="P:proteolysis"/>
    <property type="evidence" value="ECO:0007669"/>
    <property type="project" value="InterPro"/>
</dbReference>
<dbReference type="KEGG" id="tva:4742833"/>
<organism evidence="3 4">
    <name type="scientific">Trichomonas vaginalis (strain ATCC PRA-98 / G3)</name>
    <dbReference type="NCBI Taxonomy" id="412133"/>
    <lineage>
        <taxon>Eukaryota</taxon>
        <taxon>Metamonada</taxon>
        <taxon>Parabasalia</taxon>
        <taxon>Trichomonadida</taxon>
        <taxon>Trichomonadidae</taxon>
        <taxon>Trichomonas</taxon>
    </lineage>
</organism>
<evidence type="ECO:0000259" key="2">
    <source>
        <dbReference type="SMART" id="SM00645"/>
    </source>
</evidence>
<keyword evidence="4" id="KW-1185">Reference proteome</keyword>
<dbReference type="Gene3D" id="3.90.70.10">
    <property type="entry name" value="Cysteine proteinases"/>
    <property type="match status" value="1"/>
</dbReference>
<dbReference type="Pfam" id="PF00112">
    <property type="entry name" value="Peptidase_C1"/>
    <property type="match status" value="1"/>
</dbReference>
<dbReference type="InParanoid" id="A2GCC2"/>
<dbReference type="SMART" id="SM00645">
    <property type="entry name" value="Pept_C1"/>
    <property type="match status" value="1"/>
</dbReference>
<evidence type="ECO:0000313" key="4">
    <source>
        <dbReference type="Proteomes" id="UP000001542"/>
    </source>
</evidence>